<feature type="compositionally biased region" description="Low complexity" evidence="1">
    <location>
        <begin position="69"/>
        <end position="78"/>
    </location>
</feature>
<dbReference type="AlphaFoldDB" id="A0A9W6U1F4"/>
<evidence type="ECO:0000313" key="3">
    <source>
        <dbReference type="Proteomes" id="UP001165121"/>
    </source>
</evidence>
<feature type="compositionally biased region" description="Low complexity" evidence="1">
    <location>
        <begin position="91"/>
        <end position="111"/>
    </location>
</feature>
<reference evidence="2" key="1">
    <citation type="submission" date="2023-04" db="EMBL/GenBank/DDBJ databases">
        <title>Phytophthora fragariaefolia NBRC 109709.</title>
        <authorList>
            <person name="Ichikawa N."/>
            <person name="Sato H."/>
            <person name="Tonouchi N."/>
        </authorList>
    </citation>
    <scope>NUCLEOTIDE SEQUENCE</scope>
    <source>
        <strain evidence="2">NBRC 109709</strain>
    </source>
</reference>
<sequence>MARGQSPLTRALGADTPPPVASPKSSVPVMAPPSTSIGAGGDSPSRPSLAGAAEVLVPSSPLTASTVDSSGAGSESSSTRPGDALCSVLGAAPRSAADAPEAAPGADSADSQPQGSVFSSGVPCDGTWLAANAPEASFVAPGGPRFSSVRWEDIEDIVTAVTDRTVQQGQGSTQSHFLALARLVVDLNRRPPLRTDFELEQRLEAAGSLSDVVDALDPAPRSPAP</sequence>
<dbReference type="Proteomes" id="UP001165121">
    <property type="component" value="Unassembled WGS sequence"/>
</dbReference>
<gene>
    <name evidence="2" type="ORF">Pfra01_000411600</name>
</gene>
<feature type="compositionally biased region" description="Low complexity" evidence="1">
    <location>
        <begin position="22"/>
        <end position="34"/>
    </location>
</feature>
<evidence type="ECO:0000256" key="1">
    <source>
        <dbReference type="SAM" id="MobiDB-lite"/>
    </source>
</evidence>
<protein>
    <submittedName>
        <fullName evidence="2">Unnamed protein product</fullName>
    </submittedName>
</protein>
<name>A0A9W6U1F4_9STRA</name>
<feature type="region of interest" description="Disordered" evidence="1">
    <location>
        <begin position="1"/>
        <end position="121"/>
    </location>
</feature>
<organism evidence="2 3">
    <name type="scientific">Phytophthora fragariaefolia</name>
    <dbReference type="NCBI Taxonomy" id="1490495"/>
    <lineage>
        <taxon>Eukaryota</taxon>
        <taxon>Sar</taxon>
        <taxon>Stramenopiles</taxon>
        <taxon>Oomycota</taxon>
        <taxon>Peronosporomycetes</taxon>
        <taxon>Peronosporales</taxon>
        <taxon>Peronosporaceae</taxon>
        <taxon>Phytophthora</taxon>
    </lineage>
</organism>
<comment type="caution">
    <text evidence="2">The sequence shown here is derived from an EMBL/GenBank/DDBJ whole genome shotgun (WGS) entry which is preliminary data.</text>
</comment>
<evidence type="ECO:0000313" key="2">
    <source>
        <dbReference type="EMBL" id="GMF24475.1"/>
    </source>
</evidence>
<accession>A0A9W6U1F4</accession>
<dbReference type="EMBL" id="BSXT01000327">
    <property type="protein sequence ID" value="GMF24475.1"/>
    <property type="molecule type" value="Genomic_DNA"/>
</dbReference>
<proteinExistence type="predicted"/>
<keyword evidence="3" id="KW-1185">Reference proteome</keyword>